<feature type="region of interest" description="Disordered" evidence="1">
    <location>
        <begin position="25"/>
        <end position="109"/>
    </location>
</feature>
<reference evidence="2" key="1">
    <citation type="journal article" date="2020" name="Fungal Divers.">
        <title>Resolving the Mortierellaceae phylogeny through synthesis of multi-gene phylogenetics and phylogenomics.</title>
        <authorList>
            <person name="Vandepol N."/>
            <person name="Liber J."/>
            <person name="Desiro A."/>
            <person name="Na H."/>
            <person name="Kennedy M."/>
            <person name="Barry K."/>
            <person name="Grigoriev I.V."/>
            <person name="Miller A.N."/>
            <person name="O'Donnell K."/>
            <person name="Stajich J.E."/>
            <person name="Bonito G."/>
        </authorList>
    </citation>
    <scope>NUCLEOTIDE SEQUENCE</scope>
    <source>
        <strain evidence="2">KOD1015</strain>
    </source>
</reference>
<evidence type="ECO:0000256" key="1">
    <source>
        <dbReference type="SAM" id="MobiDB-lite"/>
    </source>
</evidence>
<sequence length="109" mass="11717">RKYDPFVGRRPCVGFDLRNTKVFEYDADDDWQGSGFGRGGGGGDDDEGNSDEGPEEVLELNEDEEDDEKSSSEATSPTECTGTGLVKAAPAIQVDPPETKPVEESAMIT</sequence>
<dbReference type="AlphaFoldDB" id="A0A9P6FRN2"/>
<proteinExistence type="predicted"/>
<organism evidence="2 3">
    <name type="scientific">Lunasporangiospora selenospora</name>
    <dbReference type="NCBI Taxonomy" id="979761"/>
    <lineage>
        <taxon>Eukaryota</taxon>
        <taxon>Fungi</taxon>
        <taxon>Fungi incertae sedis</taxon>
        <taxon>Mucoromycota</taxon>
        <taxon>Mortierellomycotina</taxon>
        <taxon>Mortierellomycetes</taxon>
        <taxon>Mortierellales</taxon>
        <taxon>Mortierellaceae</taxon>
        <taxon>Lunasporangiospora</taxon>
    </lineage>
</organism>
<dbReference type="OrthoDB" id="2448966at2759"/>
<evidence type="ECO:0000313" key="2">
    <source>
        <dbReference type="EMBL" id="KAF9579531.1"/>
    </source>
</evidence>
<comment type="caution">
    <text evidence="2">The sequence shown here is derived from an EMBL/GenBank/DDBJ whole genome shotgun (WGS) entry which is preliminary data.</text>
</comment>
<feature type="compositionally biased region" description="Acidic residues" evidence="1">
    <location>
        <begin position="43"/>
        <end position="68"/>
    </location>
</feature>
<evidence type="ECO:0000313" key="3">
    <source>
        <dbReference type="Proteomes" id="UP000780801"/>
    </source>
</evidence>
<name>A0A9P6FRN2_9FUNG</name>
<gene>
    <name evidence="2" type="ORF">BGW38_004173</name>
</gene>
<keyword evidence="3" id="KW-1185">Reference proteome</keyword>
<feature type="non-terminal residue" evidence="2">
    <location>
        <position position="1"/>
    </location>
</feature>
<dbReference type="EMBL" id="JAABOA010002692">
    <property type="protein sequence ID" value="KAF9579531.1"/>
    <property type="molecule type" value="Genomic_DNA"/>
</dbReference>
<protein>
    <submittedName>
        <fullName evidence="2">Uncharacterized protein</fullName>
    </submittedName>
</protein>
<dbReference type="Proteomes" id="UP000780801">
    <property type="component" value="Unassembled WGS sequence"/>
</dbReference>
<accession>A0A9P6FRN2</accession>